<keyword evidence="10" id="KW-1185">Reference proteome</keyword>
<comment type="similarity">
    <text evidence="1">Belongs to the glycosyl hydrolase 2 family.</text>
</comment>
<feature type="chain" id="PRO_5004737248" evidence="5">
    <location>
        <begin position="26"/>
        <end position="1015"/>
    </location>
</feature>
<dbReference type="GO" id="GO:0005975">
    <property type="term" value="P:carbohydrate metabolic process"/>
    <property type="evidence" value="ECO:0007669"/>
    <property type="project" value="InterPro"/>
</dbReference>
<evidence type="ECO:0000256" key="1">
    <source>
        <dbReference type="ARBA" id="ARBA00007401"/>
    </source>
</evidence>
<evidence type="ECO:0000259" key="6">
    <source>
        <dbReference type="Pfam" id="PF00703"/>
    </source>
</evidence>
<dbReference type="PaxDb" id="5141-EFNCRP00000008920"/>
<organism evidence="9 10">
    <name type="scientific">Neurospora crassa (strain ATCC 24698 / 74-OR23-1A / CBS 708.71 / DSM 1257 / FGSC 987)</name>
    <dbReference type="NCBI Taxonomy" id="367110"/>
    <lineage>
        <taxon>Eukaryota</taxon>
        <taxon>Fungi</taxon>
        <taxon>Dikarya</taxon>
        <taxon>Ascomycota</taxon>
        <taxon>Pezizomycotina</taxon>
        <taxon>Sordariomycetes</taxon>
        <taxon>Sordariomycetidae</taxon>
        <taxon>Sordariales</taxon>
        <taxon>Sordariaceae</taxon>
        <taxon>Neurospora</taxon>
    </lineage>
</organism>
<dbReference type="Pfam" id="PF22666">
    <property type="entry name" value="Glyco_hydro_2_N2"/>
    <property type="match status" value="1"/>
</dbReference>
<dbReference type="STRING" id="367110.V5IKS1"/>
<name>V5IKS1_NEUCR</name>
<protein>
    <submittedName>
        <fullName evidence="9">Exo-beta-D-glucosaminidase</fullName>
    </submittedName>
</protein>
<evidence type="ECO:0000259" key="8">
    <source>
        <dbReference type="Pfam" id="PF22666"/>
    </source>
</evidence>
<feature type="compositionally biased region" description="Low complexity" evidence="4">
    <location>
        <begin position="774"/>
        <end position="810"/>
    </location>
</feature>
<keyword evidence="5" id="KW-0732">Signal</keyword>
<dbReference type="Gene3D" id="3.20.20.80">
    <property type="entry name" value="Glycosidases"/>
    <property type="match status" value="1"/>
</dbReference>
<dbReference type="RefSeq" id="XP_011395281.1">
    <property type="nucleotide sequence ID" value="XM_011396979.1"/>
</dbReference>
<feature type="compositionally biased region" description="Low complexity" evidence="4">
    <location>
        <begin position="825"/>
        <end position="865"/>
    </location>
</feature>
<dbReference type="PANTHER" id="PTHR43536:SF1">
    <property type="entry name" value="MANNOSYLGLYCOPROTEIN ENDO-BETA-MANNOSIDASE"/>
    <property type="match status" value="1"/>
</dbReference>
<dbReference type="Pfam" id="PF00703">
    <property type="entry name" value="Glyco_hydro_2"/>
    <property type="match status" value="1"/>
</dbReference>
<dbReference type="OMA" id="AWPNLHW"/>
<feature type="domain" description="Beta-mannosidase-like galactose-binding" evidence="8">
    <location>
        <begin position="59"/>
        <end position="184"/>
    </location>
</feature>
<evidence type="ECO:0000256" key="4">
    <source>
        <dbReference type="SAM" id="MobiDB-lite"/>
    </source>
</evidence>
<dbReference type="InterPro" id="IPR041351">
    <property type="entry name" value="Ig_GlcNase"/>
</dbReference>
<dbReference type="InterPro" id="IPR036156">
    <property type="entry name" value="Beta-gal/glucu_dom_sf"/>
</dbReference>
<dbReference type="InterPro" id="IPR054593">
    <property type="entry name" value="Beta-mannosidase-like_N2"/>
</dbReference>
<dbReference type="SUPFAM" id="SSF51445">
    <property type="entry name" value="(Trans)glycosidases"/>
    <property type="match status" value="1"/>
</dbReference>
<keyword evidence="3" id="KW-0326">Glycosidase</keyword>
<dbReference type="EMBL" id="CM002242">
    <property type="protein sequence ID" value="ESA41815.1"/>
    <property type="molecule type" value="Genomic_DNA"/>
</dbReference>
<dbReference type="HOGENOM" id="CLU_005015_2_4_1"/>
<evidence type="ECO:0000256" key="5">
    <source>
        <dbReference type="SAM" id="SignalP"/>
    </source>
</evidence>
<dbReference type="Proteomes" id="UP000001805">
    <property type="component" value="Chromosome 7, Linkage Group VII"/>
</dbReference>
<dbReference type="InterPro" id="IPR013783">
    <property type="entry name" value="Ig-like_fold"/>
</dbReference>
<feature type="region of interest" description="Disordered" evidence="4">
    <location>
        <begin position="764"/>
        <end position="869"/>
    </location>
</feature>
<feature type="domain" description="Exo-beta-D-glucosaminidase Ig-fold" evidence="7">
    <location>
        <begin position="895"/>
        <end position="1007"/>
    </location>
</feature>
<dbReference type="InterPro" id="IPR043534">
    <property type="entry name" value="EBDG/EBM"/>
</dbReference>
<dbReference type="SUPFAM" id="SSF49303">
    <property type="entry name" value="beta-Galactosidase/glucuronidase domain"/>
    <property type="match status" value="3"/>
</dbReference>
<feature type="domain" description="Glycoside hydrolase family 2 immunoglobulin-like beta-sandwich" evidence="6">
    <location>
        <begin position="232"/>
        <end position="336"/>
    </location>
</feature>
<dbReference type="GO" id="GO:0004553">
    <property type="term" value="F:hydrolase activity, hydrolyzing O-glycosyl compounds"/>
    <property type="evidence" value="ECO:0007669"/>
    <property type="project" value="InterPro"/>
</dbReference>
<dbReference type="InParanoid" id="V5IKS1"/>
<dbReference type="Gene3D" id="2.60.120.260">
    <property type="entry name" value="Galactose-binding domain-like"/>
    <property type="match status" value="1"/>
</dbReference>
<evidence type="ECO:0000256" key="3">
    <source>
        <dbReference type="ARBA" id="ARBA00023295"/>
    </source>
</evidence>
<dbReference type="Gene3D" id="2.60.40.10">
    <property type="entry name" value="Immunoglobulins"/>
    <property type="match status" value="4"/>
</dbReference>
<dbReference type="GeneID" id="3875140"/>
<evidence type="ECO:0000313" key="9">
    <source>
        <dbReference type="EMBL" id="ESA41815.1"/>
    </source>
</evidence>
<evidence type="ECO:0000259" key="7">
    <source>
        <dbReference type="Pfam" id="PF18368"/>
    </source>
</evidence>
<dbReference type="PANTHER" id="PTHR43536">
    <property type="entry name" value="MANNOSYLGLYCOPROTEIN ENDO-BETA-MANNOSIDASE"/>
    <property type="match status" value="1"/>
</dbReference>
<dbReference type="InterPro" id="IPR017853">
    <property type="entry name" value="GH"/>
</dbReference>
<dbReference type="VEuPathDB" id="FungiDB:NCU09042"/>
<dbReference type="InterPro" id="IPR006102">
    <property type="entry name" value="Ig-like_GH2"/>
</dbReference>
<dbReference type="AlphaFoldDB" id="V5IKS1"/>
<reference evidence="9 10" key="1">
    <citation type="journal article" date="2003" name="Nature">
        <title>The genome sequence of the filamentous fungus Neurospora crassa.</title>
        <authorList>
            <person name="Galagan J.E."/>
            <person name="Calvo S.E."/>
            <person name="Borkovich K.A."/>
            <person name="Selker E.U."/>
            <person name="Read N.D."/>
            <person name="Jaffe D."/>
            <person name="FitzHugh W."/>
            <person name="Ma L.J."/>
            <person name="Smirnov S."/>
            <person name="Purcell S."/>
            <person name="Rehman B."/>
            <person name="Elkins T."/>
            <person name="Engels R."/>
            <person name="Wang S."/>
            <person name="Nielsen C.B."/>
            <person name="Butler J."/>
            <person name="Endrizzi M."/>
            <person name="Qui D."/>
            <person name="Ianakiev P."/>
            <person name="Bell-Pedersen D."/>
            <person name="Nelson M.A."/>
            <person name="Werner-Washburne M."/>
            <person name="Selitrennikoff C.P."/>
            <person name="Kinsey J.A."/>
            <person name="Braun E.L."/>
            <person name="Zelter A."/>
            <person name="Schulte U."/>
            <person name="Kothe G.O."/>
            <person name="Jedd G."/>
            <person name="Mewes W."/>
            <person name="Staben C."/>
            <person name="Marcotte E."/>
            <person name="Greenberg D."/>
            <person name="Roy A."/>
            <person name="Foley K."/>
            <person name="Naylor J."/>
            <person name="Stange-Thomann N."/>
            <person name="Barrett R."/>
            <person name="Gnerre S."/>
            <person name="Kamal M."/>
            <person name="Kamvysselis M."/>
            <person name="Mauceli E."/>
            <person name="Bielke C."/>
            <person name="Rudd S."/>
            <person name="Frishman D."/>
            <person name="Krystofova S."/>
            <person name="Rasmussen C."/>
            <person name="Metzenberg R.L."/>
            <person name="Perkins D.D."/>
            <person name="Kroken S."/>
            <person name="Cogoni C."/>
            <person name="Macino G."/>
            <person name="Catcheside D."/>
            <person name="Li W."/>
            <person name="Pratt R.J."/>
            <person name="Osmani S.A."/>
            <person name="DeSouza C.P."/>
            <person name="Glass L."/>
            <person name="Orbach M.J."/>
            <person name="Berglund J.A."/>
            <person name="Voelker R."/>
            <person name="Yarden O."/>
            <person name="Plamann M."/>
            <person name="Seiler S."/>
            <person name="Dunlap J."/>
            <person name="Radford A."/>
            <person name="Aramayo R."/>
            <person name="Natvig D.O."/>
            <person name="Alex L.A."/>
            <person name="Mannhaupt G."/>
            <person name="Ebbole D.J."/>
            <person name="Freitag M."/>
            <person name="Paulsen I."/>
            <person name="Sachs M.S."/>
            <person name="Lander E.S."/>
            <person name="Nusbaum C."/>
            <person name="Birren B."/>
        </authorList>
    </citation>
    <scope>NUCLEOTIDE SEQUENCE [LARGE SCALE GENOMIC DNA]</scope>
    <source>
        <strain evidence="10">ATCC 24698 / 74-OR23-1A / CBS 708.71 / DSM 1257 / FGSC 987</strain>
    </source>
</reference>
<dbReference type="OrthoDB" id="408532at2759"/>
<evidence type="ECO:0000313" key="10">
    <source>
        <dbReference type="Proteomes" id="UP000001805"/>
    </source>
</evidence>
<sequence length="1015" mass="111305">MHLRRSPVTLQVLFGAILGFAIATAADSSSALVSTPGQVAPVPAWYLQSSTKAASDLEALSRPGIDTSGWLHVNTSKCTLMGCLLEAGIYNDTELFYSDNLRRVDSKQFEVPWLFRQEFGLDPGAGKYFHLLTHGITSRADVYLNGKQVADKKTQAGSYGGHTYDITDLVDKDNALLIQAYPTSYYADLAVGWGDWNPWPADNGTGVWRDVEVKQTGSVALGPLRVVTQLGTPLDGSPANVTLKSRAQNLENIDVTITVTGTVSPEGYADQSIIWSQTVTLPPLSTTDVTLTTTVQKPAIWWPKQWGSQPLYNAQLSVFASNNTLSDQVSAVFGFRTVTSQLNSFNDITFLINSHPFQVLGAGYAPDMFLRFSPAKFESEARYVLDLGFNTIRLEGKNEHPELYQIADRLGIMILAGWECCDKWEAWSYNQDLTVPTPVWSEDDYNIANASMFHEAGMLQTHPSILGYLIGSDYWPDSKAAPMYINTLRLQDWQTPVLSSASKRGFPSFMGSPGLKMEGPYDWVPPNYWYDTEPSAGRFGAAFGFGSELGAGVGTPDSSSLHKFLSPSDLTDLWKNPNKDLFHMSSTETSSFRNRRIYNTGLWNRWSAPTSLEDYVQKSQITDYEATRAQFEGYAANWGNSQRPATGMIYWMLNGAFPSLHWSIWDYYMHPAGAYFGAKVGSRIEHVAFDYVKKSVVLINRSLDKEGPRSVDIEIIDPTGKTLYTKTVKTTTEPNTSREITSLASAFEDIKDVVFLRLVLSGTSPKDSDTSPKNSNPSSDVLSNPSSSSSKNTELKALSNPSSKASNPSSKILFNPSSSSKNTELKALSNPSSKASNPSSDVLSNPSSSSNANPSSSSSSNPSSSARNTEHKVLSSNTYWLSSTLDTLSWDNSNWYYTPVSEYSDYTALNKLPAANVSVSVTALSKGHSEYESSKVQVTLENHSSFPAFFISLNLVNKEGQDVVPVIWDDNYLTLWPREKATVQVGTLEGAELVHAAAAVKVAGKNLKGMTVMVG</sequence>
<keyword evidence="2" id="KW-0378">Hydrolase</keyword>
<dbReference type="InterPro" id="IPR008979">
    <property type="entry name" value="Galactose-bd-like_sf"/>
</dbReference>
<dbReference type="Pfam" id="PF18368">
    <property type="entry name" value="Ig_GlcNase"/>
    <property type="match status" value="1"/>
</dbReference>
<dbReference type="SMR" id="V5IKS1"/>
<dbReference type="KEGG" id="ncr:NCU09042"/>
<proteinExistence type="inferred from homology"/>
<gene>
    <name evidence="9" type="ORF">NCU09042</name>
</gene>
<dbReference type="SUPFAM" id="SSF49785">
    <property type="entry name" value="Galactose-binding domain-like"/>
    <property type="match status" value="1"/>
</dbReference>
<evidence type="ECO:0000256" key="2">
    <source>
        <dbReference type="ARBA" id="ARBA00022801"/>
    </source>
</evidence>
<accession>V5IKS1</accession>
<feature type="signal peptide" evidence="5">
    <location>
        <begin position="1"/>
        <end position="25"/>
    </location>
</feature>